<sequence length="163" mass="18190">MLSPPPPSLALAYENLCCIFPEQVLDFYAVLYLAFRMSIGIESYLWVELCDLMAYSTGNQNKWEEIVVGKEVKEEGVEEGEEEAMEEGEEEAMEEGEEEVMEEGEEEGMKGVEDGEEEGLKGVEDGEEEGMKEGEEEAMEEVVGEAEEEAEVSGMTTIILHNL</sequence>
<evidence type="ECO:0000256" key="1">
    <source>
        <dbReference type="SAM" id="MobiDB-lite"/>
    </source>
</evidence>
<feature type="compositionally biased region" description="Acidic residues" evidence="1">
    <location>
        <begin position="76"/>
        <end position="106"/>
    </location>
</feature>
<accession>A0ABD0Z9P0</accession>
<feature type="compositionally biased region" description="Basic and acidic residues" evidence="1">
    <location>
        <begin position="107"/>
        <end position="133"/>
    </location>
</feature>
<feature type="region of interest" description="Disordered" evidence="1">
    <location>
        <begin position="73"/>
        <end position="163"/>
    </location>
</feature>
<protein>
    <submittedName>
        <fullName evidence="2">Uncharacterized protein</fullName>
    </submittedName>
</protein>
<gene>
    <name evidence="2" type="ORF">AAG570_009034</name>
</gene>
<name>A0ABD0Z9P0_9HEMI</name>
<comment type="caution">
    <text evidence="2">The sequence shown here is derived from an EMBL/GenBank/DDBJ whole genome shotgun (WGS) entry which is preliminary data.</text>
</comment>
<dbReference type="AlphaFoldDB" id="A0ABD0Z9P0"/>
<feature type="compositionally biased region" description="Acidic residues" evidence="1">
    <location>
        <begin position="134"/>
        <end position="151"/>
    </location>
</feature>
<keyword evidence="3" id="KW-1185">Reference proteome</keyword>
<evidence type="ECO:0000313" key="3">
    <source>
        <dbReference type="Proteomes" id="UP001558652"/>
    </source>
</evidence>
<reference evidence="2 3" key="1">
    <citation type="submission" date="2024-07" db="EMBL/GenBank/DDBJ databases">
        <title>Chromosome-level genome assembly of the water stick insect Ranatra chinensis (Heteroptera: Nepidae).</title>
        <authorList>
            <person name="Liu X."/>
        </authorList>
    </citation>
    <scope>NUCLEOTIDE SEQUENCE [LARGE SCALE GENOMIC DNA]</scope>
    <source>
        <strain evidence="2">Cailab_2021Rc</strain>
        <tissue evidence="2">Muscle</tissue>
    </source>
</reference>
<organism evidence="2 3">
    <name type="scientific">Ranatra chinensis</name>
    <dbReference type="NCBI Taxonomy" id="642074"/>
    <lineage>
        <taxon>Eukaryota</taxon>
        <taxon>Metazoa</taxon>
        <taxon>Ecdysozoa</taxon>
        <taxon>Arthropoda</taxon>
        <taxon>Hexapoda</taxon>
        <taxon>Insecta</taxon>
        <taxon>Pterygota</taxon>
        <taxon>Neoptera</taxon>
        <taxon>Paraneoptera</taxon>
        <taxon>Hemiptera</taxon>
        <taxon>Heteroptera</taxon>
        <taxon>Panheteroptera</taxon>
        <taxon>Nepomorpha</taxon>
        <taxon>Nepidae</taxon>
        <taxon>Ranatrinae</taxon>
        <taxon>Ranatra</taxon>
    </lineage>
</organism>
<evidence type="ECO:0000313" key="2">
    <source>
        <dbReference type="EMBL" id="KAL1138973.1"/>
    </source>
</evidence>
<proteinExistence type="predicted"/>
<dbReference type="EMBL" id="JBFDAA010000003">
    <property type="protein sequence ID" value="KAL1138973.1"/>
    <property type="molecule type" value="Genomic_DNA"/>
</dbReference>
<dbReference type="Proteomes" id="UP001558652">
    <property type="component" value="Unassembled WGS sequence"/>
</dbReference>